<dbReference type="EMBL" id="AVPJ01000011">
    <property type="protein sequence ID" value="KGN31451.1"/>
    <property type="molecule type" value="Genomic_DNA"/>
</dbReference>
<dbReference type="RefSeq" id="WP_035917305.1">
    <property type="nucleotide sequence ID" value="NZ_AVPJ01000011.1"/>
</dbReference>
<dbReference type="Pfam" id="PF01869">
    <property type="entry name" value="BcrAD_BadFG"/>
    <property type="match status" value="1"/>
</dbReference>
<dbReference type="OrthoDB" id="8701357at2"/>
<dbReference type="InterPro" id="IPR002731">
    <property type="entry name" value="ATPase_BadF"/>
</dbReference>
<dbReference type="InterPro" id="IPR052519">
    <property type="entry name" value="Euk-type_GlcNAc_Kinase"/>
</dbReference>
<dbReference type="PANTHER" id="PTHR43190:SF3">
    <property type="entry name" value="N-ACETYL-D-GLUCOSAMINE KINASE"/>
    <property type="match status" value="1"/>
</dbReference>
<dbReference type="PANTHER" id="PTHR43190">
    <property type="entry name" value="N-ACETYL-D-GLUCOSAMINE KINASE"/>
    <property type="match status" value="1"/>
</dbReference>
<name>A0A0A0J777_9MICO</name>
<accession>A0A0A0J777</accession>
<sequence>MADVTDLVLGMDIGGTNSRAIVADLTGRILGRGIGGGGNPVSRGIGPAMAEIRTALEGALAGLDGQPVDRTQLRGNVIGAAGFGAMPAHEALTGVWAELGLPGTPVVAGDVEVAFASGTDALNGSVLIAGTGSVAAAIVDGKQDLVADGFGWLLGDHGSGFWVGREAIRRALAQRRDEGDPLGAEVAVFLTGQRHVDRNALIAAAHALEPVRLSELAGVVVAAADAGSAEALAILETAAEELSQTLAAVRDAGDQSVVGLGGGLLGTPRLHQLVVERIADRWPGSAVRHTGSGVGGAAWLAARALGVELPDGLHAALTRP</sequence>
<organism evidence="2 3">
    <name type="scientific">Knoellia sinensis KCTC 19936</name>
    <dbReference type="NCBI Taxonomy" id="1385520"/>
    <lineage>
        <taxon>Bacteria</taxon>
        <taxon>Bacillati</taxon>
        <taxon>Actinomycetota</taxon>
        <taxon>Actinomycetes</taxon>
        <taxon>Micrococcales</taxon>
        <taxon>Intrasporangiaceae</taxon>
        <taxon>Knoellia</taxon>
    </lineage>
</organism>
<dbReference type="AlphaFoldDB" id="A0A0A0J777"/>
<dbReference type="SUPFAM" id="SSF53067">
    <property type="entry name" value="Actin-like ATPase domain"/>
    <property type="match status" value="2"/>
</dbReference>
<dbReference type="Proteomes" id="UP000030002">
    <property type="component" value="Unassembled WGS sequence"/>
</dbReference>
<protein>
    <recommendedName>
        <fullName evidence="1">ATPase BadF/BadG/BcrA/BcrD type domain-containing protein</fullName>
    </recommendedName>
</protein>
<reference evidence="2 3" key="1">
    <citation type="submission" date="2013-08" db="EMBL/GenBank/DDBJ databases">
        <title>The genome sequence of Knoellia sinensis.</title>
        <authorList>
            <person name="Zhu W."/>
            <person name="Wang G."/>
        </authorList>
    </citation>
    <scope>NUCLEOTIDE SEQUENCE [LARGE SCALE GENOMIC DNA]</scope>
    <source>
        <strain evidence="2 3">KCTC 19936</strain>
    </source>
</reference>
<feature type="domain" description="ATPase BadF/BadG/BcrA/BcrD type" evidence="1">
    <location>
        <begin position="9"/>
        <end position="298"/>
    </location>
</feature>
<comment type="caution">
    <text evidence="2">The sequence shown here is derived from an EMBL/GenBank/DDBJ whole genome shotgun (WGS) entry which is preliminary data.</text>
</comment>
<dbReference type="InterPro" id="IPR043129">
    <property type="entry name" value="ATPase_NBD"/>
</dbReference>
<dbReference type="eggNOG" id="COG2971">
    <property type="taxonomic scope" value="Bacteria"/>
</dbReference>
<evidence type="ECO:0000313" key="3">
    <source>
        <dbReference type="Proteomes" id="UP000030002"/>
    </source>
</evidence>
<evidence type="ECO:0000313" key="2">
    <source>
        <dbReference type="EMBL" id="KGN31451.1"/>
    </source>
</evidence>
<evidence type="ECO:0000259" key="1">
    <source>
        <dbReference type="Pfam" id="PF01869"/>
    </source>
</evidence>
<dbReference type="STRING" id="1385520.N802_03550"/>
<gene>
    <name evidence="2" type="ORF">N802_03550</name>
</gene>
<proteinExistence type="predicted"/>
<keyword evidence="3" id="KW-1185">Reference proteome</keyword>
<dbReference type="Gene3D" id="3.30.420.40">
    <property type="match status" value="2"/>
</dbReference>